<name>A0ACC2MDZ7_PERAE</name>
<dbReference type="EMBL" id="CM056810">
    <property type="protein sequence ID" value="KAJ8643845.1"/>
    <property type="molecule type" value="Genomic_DNA"/>
</dbReference>
<dbReference type="Proteomes" id="UP001234297">
    <property type="component" value="Chromosome 2"/>
</dbReference>
<evidence type="ECO:0000313" key="1">
    <source>
        <dbReference type="EMBL" id="KAJ8643845.1"/>
    </source>
</evidence>
<reference evidence="1 2" key="1">
    <citation type="journal article" date="2022" name="Hortic Res">
        <title>A haplotype resolved chromosomal level avocado genome allows analysis of novel avocado genes.</title>
        <authorList>
            <person name="Nath O."/>
            <person name="Fletcher S.J."/>
            <person name="Hayward A."/>
            <person name="Shaw L.M."/>
            <person name="Masouleh A.K."/>
            <person name="Furtado A."/>
            <person name="Henry R.J."/>
            <person name="Mitter N."/>
        </authorList>
    </citation>
    <scope>NUCLEOTIDE SEQUENCE [LARGE SCALE GENOMIC DNA]</scope>
    <source>
        <strain evidence="2">cv. Hass</strain>
    </source>
</reference>
<gene>
    <name evidence="1" type="ORF">MRB53_005593</name>
</gene>
<comment type="caution">
    <text evidence="1">The sequence shown here is derived from an EMBL/GenBank/DDBJ whole genome shotgun (WGS) entry which is preliminary data.</text>
</comment>
<organism evidence="1 2">
    <name type="scientific">Persea americana</name>
    <name type="common">Avocado</name>
    <dbReference type="NCBI Taxonomy" id="3435"/>
    <lineage>
        <taxon>Eukaryota</taxon>
        <taxon>Viridiplantae</taxon>
        <taxon>Streptophyta</taxon>
        <taxon>Embryophyta</taxon>
        <taxon>Tracheophyta</taxon>
        <taxon>Spermatophyta</taxon>
        <taxon>Magnoliopsida</taxon>
        <taxon>Magnoliidae</taxon>
        <taxon>Laurales</taxon>
        <taxon>Lauraceae</taxon>
        <taxon>Persea</taxon>
    </lineage>
</organism>
<accession>A0ACC2MDZ7</accession>
<protein>
    <submittedName>
        <fullName evidence="1">Uncharacterized protein</fullName>
    </submittedName>
</protein>
<evidence type="ECO:0000313" key="2">
    <source>
        <dbReference type="Proteomes" id="UP001234297"/>
    </source>
</evidence>
<proteinExistence type="predicted"/>
<sequence>MTTGRQTSAHIWDASIFDSMVEPESHIQGISMSSIASTSTRRGRGRSKNISLTRHIKDTGQKLRIEIPEGLSRPVGKYAKQFKTEVRGLGHGVVAPPSSSTGLDNNQQVEELTNRVTTTERQAQELTQQLQRMEAQMEAQRQQMEAQRQVQMACQKQQMEAQMDDMRSWQKNMEAMMQSIMTQKRATPPW</sequence>
<keyword evidence="2" id="KW-1185">Reference proteome</keyword>